<evidence type="ECO:0000256" key="2">
    <source>
        <dbReference type="ARBA" id="ARBA00023015"/>
    </source>
</evidence>
<dbReference type="InterPro" id="IPR050950">
    <property type="entry name" value="HTH-type_LysR_regulators"/>
</dbReference>
<evidence type="ECO:0000256" key="4">
    <source>
        <dbReference type="ARBA" id="ARBA00023163"/>
    </source>
</evidence>
<dbReference type="CDD" id="cd05466">
    <property type="entry name" value="PBP2_LTTR_substrate"/>
    <property type="match status" value="1"/>
</dbReference>
<reference evidence="6" key="1">
    <citation type="submission" date="2012-04" db="EMBL/GenBank/DDBJ databases">
        <title>Characterization of mineral phosphate solubilization trait from soil metagenome.</title>
        <authorList>
            <person name="Chhabra S."/>
            <person name="Brazil D."/>
            <person name="Morrissey J."/>
            <person name="Burke J."/>
            <person name="O'Gara F."/>
            <person name="Dowling D."/>
        </authorList>
    </citation>
    <scope>NUCLEOTIDE SEQUENCE</scope>
</reference>
<evidence type="ECO:0000256" key="1">
    <source>
        <dbReference type="ARBA" id="ARBA00009437"/>
    </source>
</evidence>
<protein>
    <submittedName>
        <fullName evidence="6">Transcriptional regulator</fullName>
    </submittedName>
</protein>
<dbReference type="AlphaFoldDB" id="I3VIB7"/>
<evidence type="ECO:0000259" key="5">
    <source>
        <dbReference type="PROSITE" id="PS50931"/>
    </source>
</evidence>
<organism evidence="6">
    <name type="scientific">uncultured bacterium F39-01</name>
    <dbReference type="NCBI Taxonomy" id="1191434"/>
    <lineage>
        <taxon>Bacteria</taxon>
        <taxon>environmental samples</taxon>
    </lineage>
</organism>
<dbReference type="InterPro" id="IPR000847">
    <property type="entry name" value="LysR_HTH_N"/>
</dbReference>
<dbReference type="EMBL" id="JQ970523">
    <property type="protein sequence ID" value="AFK79123.1"/>
    <property type="molecule type" value="Genomic_DNA"/>
</dbReference>
<dbReference type="InterPro" id="IPR036388">
    <property type="entry name" value="WH-like_DNA-bd_sf"/>
</dbReference>
<dbReference type="PANTHER" id="PTHR30419">
    <property type="entry name" value="HTH-TYPE TRANSCRIPTIONAL REGULATOR YBHD"/>
    <property type="match status" value="1"/>
</dbReference>
<name>I3VIB7_9BACT</name>
<keyword evidence="3" id="KW-0238">DNA-binding</keyword>
<accession>I3VIB7</accession>
<keyword evidence="4" id="KW-0804">Transcription</keyword>
<proteinExistence type="inferred from homology"/>
<dbReference type="FunFam" id="1.10.10.10:FF:000001">
    <property type="entry name" value="LysR family transcriptional regulator"/>
    <property type="match status" value="1"/>
</dbReference>
<sequence length="299" mass="33863">MEMAQLEYFSKVVQEKSFSKAADRVYRTQPAVSIAIRRLEEEIGLPLLDRTQKTPILTEAGQVVYDYAQRILALRDEVGQAIVELQSLKRGRVRVGANESTSLYLLPELILSFREQHPEVKVEIYRHVSNRLPREVLDRNVDFALMASEPADRDLEAFPVLKDELILILSPKHPLASRPSVKIKDLGKESFIAHNVPSGSRLKVVEAFARQHVPLNINLELATIETIKRFVQKRVGLAFVPRMCVRDELERGVLVTVPVRGLTHNRVLWAAHRRAASFSPAAAAFLKVLRNHTESARES</sequence>
<dbReference type="SUPFAM" id="SSF53850">
    <property type="entry name" value="Periplasmic binding protein-like II"/>
    <property type="match status" value="1"/>
</dbReference>
<dbReference type="PANTHER" id="PTHR30419:SF8">
    <property type="entry name" value="NITROGEN ASSIMILATION TRANSCRIPTIONAL ACTIVATOR-RELATED"/>
    <property type="match status" value="1"/>
</dbReference>
<dbReference type="InterPro" id="IPR036390">
    <property type="entry name" value="WH_DNA-bd_sf"/>
</dbReference>
<evidence type="ECO:0000313" key="6">
    <source>
        <dbReference type="EMBL" id="AFK79123.1"/>
    </source>
</evidence>
<dbReference type="GO" id="GO:0003677">
    <property type="term" value="F:DNA binding"/>
    <property type="evidence" value="ECO:0007669"/>
    <property type="project" value="UniProtKB-KW"/>
</dbReference>
<evidence type="ECO:0000256" key="3">
    <source>
        <dbReference type="ARBA" id="ARBA00023125"/>
    </source>
</evidence>
<dbReference type="SUPFAM" id="SSF46785">
    <property type="entry name" value="Winged helix' DNA-binding domain"/>
    <property type="match status" value="1"/>
</dbReference>
<comment type="similarity">
    <text evidence="1">Belongs to the LysR transcriptional regulatory family.</text>
</comment>
<keyword evidence="2" id="KW-0805">Transcription regulation</keyword>
<dbReference type="Gene3D" id="3.40.190.290">
    <property type="match status" value="1"/>
</dbReference>
<dbReference type="InterPro" id="IPR005119">
    <property type="entry name" value="LysR_subst-bd"/>
</dbReference>
<dbReference type="Pfam" id="PF03466">
    <property type="entry name" value="LysR_substrate"/>
    <property type="match status" value="1"/>
</dbReference>
<feature type="domain" description="HTH lysR-type" evidence="5">
    <location>
        <begin position="1"/>
        <end position="58"/>
    </location>
</feature>
<dbReference type="Gene3D" id="1.10.10.10">
    <property type="entry name" value="Winged helix-like DNA-binding domain superfamily/Winged helix DNA-binding domain"/>
    <property type="match status" value="1"/>
</dbReference>
<dbReference type="GO" id="GO:0005829">
    <property type="term" value="C:cytosol"/>
    <property type="evidence" value="ECO:0007669"/>
    <property type="project" value="TreeGrafter"/>
</dbReference>
<dbReference type="Pfam" id="PF00126">
    <property type="entry name" value="HTH_1"/>
    <property type="match status" value="1"/>
</dbReference>
<dbReference type="GO" id="GO:0003700">
    <property type="term" value="F:DNA-binding transcription factor activity"/>
    <property type="evidence" value="ECO:0007669"/>
    <property type="project" value="InterPro"/>
</dbReference>
<dbReference type="PROSITE" id="PS50931">
    <property type="entry name" value="HTH_LYSR"/>
    <property type="match status" value="1"/>
</dbReference>
<dbReference type="PRINTS" id="PR00039">
    <property type="entry name" value="HTHLYSR"/>
</dbReference>